<accession>A0ABR1KWW1</accession>
<proteinExistence type="predicted"/>
<dbReference type="Proteomes" id="UP001363622">
    <property type="component" value="Unassembled WGS sequence"/>
</dbReference>
<keyword evidence="4" id="KW-1185">Reference proteome</keyword>
<feature type="region of interest" description="Disordered" evidence="1">
    <location>
        <begin position="512"/>
        <end position="584"/>
    </location>
</feature>
<dbReference type="PANTHER" id="PTHR42470:SF2">
    <property type="match status" value="1"/>
</dbReference>
<organism evidence="3 4">
    <name type="scientific">Phyllosticta citriasiana</name>
    <dbReference type="NCBI Taxonomy" id="595635"/>
    <lineage>
        <taxon>Eukaryota</taxon>
        <taxon>Fungi</taxon>
        <taxon>Dikarya</taxon>
        <taxon>Ascomycota</taxon>
        <taxon>Pezizomycotina</taxon>
        <taxon>Dothideomycetes</taxon>
        <taxon>Dothideomycetes incertae sedis</taxon>
        <taxon>Botryosphaeriales</taxon>
        <taxon>Phyllostictaceae</taxon>
        <taxon>Phyllosticta</taxon>
    </lineage>
</organism>
<protein>
    <recommendedName>
        <fullName evidence="2">DUF7924 domain-containing protein</fullName>
    </recommendedName>
</protein>
<evidence type="ECO:0000256" key="1">
    <source>
        <dbReference type="SAM" id="MobiDB-lite"/>
    </source>
</evidence>
<comment type="caution">
    <text evidence="3">The sequence shown here is derived from an EMBL/GenBank/DDBJ whole genome shotgun (WGS) entry which is preliminary data.</text>
</comment>
<name>A0ABR1KWW1_9PEZI</name>
<sequence length="584" mass="65190">MPRSISSKSKSKASRGHQNASPRRSARLQRASSTGASHSTIDRLKKQKPAEFFELNPPTEQGAGKKRKRDETTEPPAESDSPPQKEQGTDCKRTRSEDAEPEYSPPGQSKEQETLQQETLENAKISPFAQQPEEEARRSPALEPDDEESSQPYFTGTWHGRGNPVDHWVQHNVWPSNYADSIDPESENMSSVTRTPSVRRRAKERYSKEIWDIELPQADKNLPNTPETRARLLKHNVVTEYLRRHSQKRKEGLTESAKETCQRLEASQAGSSLPKGYFDRVLERSKLKGETKVVQDIGPLVAPRVEPLYYDGDQSLEKMTESVDESWSTCVPLLGYNAPTPDYAAGYHFGIAFTEKQQSVLRLFQNSDGDSLVLVTPSLCFPFLSFEAKGTSVGISAAEQQNVEDVLIASRGVIELFKRANLADEIHLEIIAFSIAFNDDVVSVHGHFADVRGQHPIFYRHCITEHGLRRVESACYNMVKYIYKVWAQDHWKRICRAIDILSTMPGYMASTSSQASLSIPGGNRTPQSRGGSSMGPPSEPRSASMPPLAPRPTTGSSTSNVRPQRDLTPTTSPNRDSKKPKRSG</sequence>
<dbReference type="Pfam" id="PF25545">
    <property type="entry name" value="DUF7924"/>
    <property type="match status" value="1"/>
</dbReference>
<feature type="compositionally biased region" description="Polar residues" evidence="1">
    <location>
        <begin position="553"/>
        <end position="574"/>
    </location>
</feature>
<feature type="domain" description="DUF7924" evidence="2">
    <location>
        <begin position="278"/>
        <end position="498"/>
    </location>
</feature>
<evidence type="ECO:0000313" key="3">
    <source>
        <dbReference type="EMBL" id="KAK7523342.1"/>
    </source>
</evidence>
<evidence type="ECO:0000259" key="2">
    <source>
        <dbReference type="Pfam" id="PF25545"/>
    </source>
</evidence>
<feature type="region of interest" description="Disordered" evidence="1">
    <location>
        <begin position="1"/>
        <end position="159"/>
    </location>
</feature>
<feature type="compositionally biased region" description="Basic and acidic residues" evidence="1">
    <location>
        <begin position="87"/>
        <end position="98"/>
    </location>
</feature>
<reference evidence="3 4" key="1">
    <citation type="submission" date="2024-04" db="EMBL/GenBank/DDBJ databases">
        <title>Phyllosticta paracitricarpa is synonymous to the EU quarantine fungus P. citricarpa based on phylogenomic analyses.</title>
        <authorList>
            <consortium name="Lawrence Berkeley National Laboratory"/>
            <person name="Van Ingen-Buijs V.A."/>
            <person name="Van Westerhoven A.C."/>
            <person name="Haridas S."/>
            <person name="Skiadas P."/>
            <person name="Martin F."/>
            <person name="Groenewald J.Z."/>
            <person name="Crous P.W."/>
            <person name="Seidl M.F."/>
        </authorList>
    </citation>
    <scope>NUCLEOTIDE SEQUENCE [LARGE SCALE GENOMIC DNA]</scope>
    <source>
        <strain evidence="3 4">CBS 123371</strain>
    </source>
</reference>
<dbReference type="InterPro" id="IPR057684">
    <property type="entry name" value="DUF7924"/>
</dbReference>
<feature type="compositionally biased region" description="Polar residues" evidence="1">
    <location>
        <begin position="30"/>
        <end position="39"/>
    </location>
</feature>
<evidence type="ECO:0000313" key="4">
    <source>
        <dbReference type="Proteomes" id="UP001363622"/>
    </source>
</evidence>
<dbReference type="EMBL" id="JBBPHU010000001">
    <property type="protein sequence ID" value="KAK7523342.1"/>
    <property type="molecule type" value="Genomic_DNA"/>
</dbReference>
<feature type="compositionally biased region" description="Basic and acidic residues" evidence="1">
    <location>
        <begin position="40"/>
        <end position="51"/>
    </location>
</feature>
<gene>
    <name evidence="3" type="ORF">IWZ03DRAFT_1766</name>
</gene>
<dbReference type="PANTHER" id="PTHR42470">
    <property type="entry name" value="VAST DOMAIN-CONTAINING PROTEIN"/>
    <property type="match status" value="1"/>
</dbReference>